<dbReference type="RefSeq" id="XP_024356247.1">
    <property type="nucleotide sequence ID" value="XM_024489569.1"/>
</dbReference>
<dbReference type="Proteomes" id="UP000019149">
    <property type="component" value="Unassembled WGS sequence"/>
</dbReference>
<dbReference type="KEGG" id="egl:EGR_00320"/>
<comment type="caution">
    <text evidence="1">The sequence shown here is derived from an EMBL/GenBank/DDBJ whole genome shotgun (WGS) entry which is preliminary data.</text>
</comment>
<name>W6UWN2_ECHGR</name>
<evidence type="ECO:0000313" key="1">
    <source>
        <dbReference type="EMBL" id="EUB65051.1"/>
    </source>
</evidence>
<organism evidence="1 2">
    <name type="scientific">Echinococcus granulosus</name>
    <name type="common">Hydatid tapeworm</name>
    <dbReference type="NCBI Taxonomy" id="6210"/>
    <lineage>
        <taxon>Eukaryota</taxon>
        <taxon>Metazoa</taxon>
        <taxon>Spiralia</taxon>
        <taxon>Lophotrochozoa</taxon>
        <taxon>Platyhelminthes</taxon>
        <taxon>Cestoda</taxon>
        <taxon>Eucestoda</taxon>
        <taxon>Cyclophyllidea</taxon>
        <taxon>Taeniidae</taxon>
        <taxon>Echinococcus</taxon>
        <taxon>Echinococcus granulosus group</taxon>
    </lineage>
</organism>
<proteinExistence type="predicted"/>
<gene>
    <name evidence="1" type="ORF">EGR_00320</name>
</gene>
<reference evidence="1 2" key="1">
    <citation type="journal article" date="2013" name="Nat. Genet.">
        <title>The genome of the hydatid tapeworm Echinococcus granulosus.</title>
        <authorList>
            <person name="Zheng H."/>
            <person name="Zhang W."/>
            <person name="Zhang L."/>
            <person name="Zhang Z."/>
            <person name="Li J."/>
            <person name="Lu G."/>
            <person name="Zhu Y."/>
            <person name="Wang Y."/>
            <person name="Huang Y."/>
            <person name="Liu J."/>
            <person name="Kang H."/>
            <person name="Chen J."/>
            <person name="Wang L."/>
            <person name="Chen A."/>
            <person name="Yu S."/>
            <person name="Gao Z."/>
            <person name="Jin L."/>
            <person name="Gu W."/>
            <person name="Wang Z."/>
            <person name="Zhao L."/>
            <person name="Shi B."/>
            <person name="Wen H."/>
            <person name="Lin R."/>
            <person name="Jones M.K."/>
            <person name="Brejova B."/>
            <person name="Vinar T."/>
            <person name="Zhao G."/>
            <person name="McManus D.P."/>
            <person name="Chen Z."/>
            <person name="Zhou Y."/>
            <person name="Wang S."/>
        </authorList>
    </citation>
    <scope>NUCLEOTIDE SEQUENCE [LARGE SCALE GENOMIC DNA]</scope>
</reference>
<dbReference type="AlphaFoldDB" id="W6UWN2"/>
<accession>W6UWN2</accession>
<protein>
    <submittedName>
        <fullName evidence="1">Uncharacterized protein</fullName>
    </submittedName>
</protein>
<evidence type="ECO:0000313" key="2">
    <source>
        <dbReference type="Proteomes" id="UP000019149"/>
    </source>
</evidence>
<dbReference type="CTD" id="36336035"/>
<sequence>MNVRNAMQSKVMQTMPVSQISIESTAAANVNLLTLRGSNQMPHIKRYHQCTTLFVKILLEKMFEEEVSKKGRRIGHKQKSRKNPLQLRVQCSEDLCDKVTNGTIFLLESVENRLPFHPLNREILSNRGHSSLEIHYHINFFWNTRASKTHRFSLNALSPYFMRYGTKVEVLKGEMSSPLVAVSSLRNTLNNNCGLIPKCSCAAPILKFLNKDFIQFDYCADFDVKQILHTVSIAIENQLFRLAVPRGQDARRVFLSSSLLWTISHPFDLTYRYCRDRSPFAIHHIIHINISLFDNHIPIRLKIQKTYKADVEKKNSSSSVLNYAVCFSNFHLANEKCALNEASGILIFMIICFQSSNDLTFNEMHGNSVNKALAANESLFFKIVLPDRTLPTSLGGDRMNGKPLKHRFSFGKNS</sequence>
<keyword evidence="2" id="KW-1185">Reference proteome</keyword>
<dbReference type="EMBL" id="APAU02000001">
    <property type="protein sequence ID" value="EUB65051.1"/>
    <property type="molecule type" value="Genomic_DNA"/>
</dbReference>
<dbReference type="GeneID" id="36336035"/>